<feature type="transmembrane region" description="Helical" evidence="5">
    <location>
        <begin position="97"/>
        <end position="117"/>
    </location>
</feature>
<evidence type="ECO:0000256" key="1">
    <source>
        <dbReference type="ARBA" id="ARBA00004141"/>
    </source>
</evidence>
<evidence type="ECO:0000256" key="3">
    <source>
        <dbReference type="ARBA" id="ARBA00022989"/>
    </source>
</evidence>
<organism evidence="7">
    <name type="scientific">metagenome</name>
    <dbReference type="NCBI Taxonomy" id="256318"/>
    <lineage>
        <taxon>unclassified sequences</taxon>
        <taxon>metagenomes</taxon>
    </lineage>
</organism>
<keyword evidence="2 5" id="KW-0812">Transmembrane</keyword>
<feature type="transmembrane region" description="Helical" evidence="5">
    <location>
        <begin position="306"/>
        <end position="325"/>
    </location>
</feature>
<dbReference type="PANTHER" id="PTHR23528:SF1">
    <property type="entry name" value="MAJOR FACILITATOR SUPERFAMILY (MFS) PROFILE DOMAIN-CONTAINING PROTEIN"/>
    <property type="match status" value="1"/>
</dbReference>
<feature type="transmembrane region" description="Helical" evidence="5">
    <location>
        <begin position="123"/>
        <end position="143"/>
    </location>
</feature>
<feature type="transmembrane region" description="Helical" evidence="5">
    <location>
        <begin position="369"/>
        <end position="391"/>
    </location>
</feature>
<dbReference type="InterPro" id="IPR036259">
    <property type="entry name" value="MFS_trans_sf"/>
</dbReference>
<feature type="transmembrane region" description="Helical" evidence="5">
    <location>
        <begin position="397"/>
        <end position="417"/>
    </location>
</feature>
<comment type="subcellular location">
    <subcellularLocation>
        <location evidence="1">Membrane</location>
        <topology evidence="1">Multi-pass membrane protein</topology>
    </subcellularLocation>
</comment>
<keyword evidence="4 5" id="KW-0472">Membrane</keyword>
<feature type="transmembrane region" description="Helical" evidence="5">
    <location>
        <begin position="155"/>
        <end position="174"/>
    </location>
</feature>
<name>A0A2P2BYG7_9ZZZZ</name>
<sequence length="421" mass="43368">MHHDAGSATGGERGAPEPVGWGFIVLYAVSYTGGSLLFLAPLLVSLALKVNSLVGIDAAPRNLALVTGVGSLLSIVANPLFGRLSDRTTSRAGMRRPWMVTGVAGGAAGTLVVATAPNIATVLVGWCVCQVFFNATLAAQAAVLPDQVPRQQRGLVSGLLGLSVPAASVAGTYLVQSFDYSTVLMFTVPCAVGGIAVLLFAWRLPDRRLAPADKPPWSLRQLAGTFYVSPRRNPDFAWAFLSRFLLVTAYAFLVTYQAYYLIAELGSSEDAVPRQVYLGTVTQSLALVAVAPVAGRLSDRLGRRKVFVMSAAATYAVALFVIAGAGTVSGYLVGMAIGGLGFGMYMAVDLALVADVLSDPLATAKDLGVLNIAGALPFAVAPALSPVLLAAGHGSYAVLYAVAGACALAGAAAVAPIRGIR</sequence>
<feature type="transmembrane region" description="Helical" evidence="5">
    <location>
        <begin position="276"/>
        <end position="294"/>
    </location>
</feature>
<feature type="transmembrane region" description="Helical" evidence="5">
    <location>
        <begin position="180"/>
        <end position="202"/>
    </location>
</feature>
<evidence type="ECO:0000256" key="2">
    <source>
        <dbReference type="ARBA" id="ARBA00022692"/>
    </source>
</evidence>
<dbReference type="InterPro" id="IPR020846">
    <property type="entry name" value="MFS_dom"/>
</dbReference>
<feature type="transmembrane region" description="Helical" evidence="5">
    <location>
        <begin position="21"/>
        <end position="43"/>
    </location>
</feature>
<proteinExistence type="predicted"/>
<evidence type="ECO:0000313" key="7">
    <source>
        <dbReference type="EMBL" id="CUR54796.1"/>
    </source>
</evidence>
<feature type="transmembrane region" description="Helical" evidence="5">
    <location>
        <begin position="236"/>
        <end position="256"/>
    </location>
</feature>
<evidence type="ECO:0000256" key="5">
    <source>
        <dbReference type="SAM" id="Phobius"/>
    </source>
</evidence>
<evidence type="ECO:0000256" key="4">
    <source>
        <dbReference type="ARBA" id="ARBA00023136"/>
    </source>
</evidence>
<protein>
    <submittedName>
        <fullName evidence="7">Major facilitator superfamily MFS_1</fullName>
    </submittedName>
</protein>
<dbReference type="SUPFAM" id="SSF103473">
    <property type="entry name" value="MFS general substrate transporter"/>
    <property type="match status" value="1"/>
</dbReference>
<dbReference type="Pfam" id="PF07690">
    <property type="entry name" value="MFS_1"/>
    <property type="match status" value="2"/>
</dbReference>
<feature type="transmembrane region" description="Helical" evidence="5">
    <location>
        <begin position="331"/>
        <end position="357"/>
    </location>
</feature>
<dbReference type="GO" id="GO:0016020">
    <property type="term" value="C:membrane"/>
    <property type="evidence" value="ECO:0007669"/>
    <property type="project" value="UniProtKB-SubCell"/>
</dbReference>
<reference evidence="7" key="1">
    <citation type="submission" date="2015-08" db="EMBL/GenBank/DDBJ databases">
        <authorList>
            <person name="Babu N.S."/>
            <person name="Beckwith C.J."/>
            <person name="Beseler K.G."/>
            <person name="Brison A."/>
            <person name="Carone J.V."/>
            <person name="Caskin T.P."/>
            <person name="Diamond M."/>
            <person name="Durham M.E."/>
            <person name="Foxe J.M."/>
            <person name="Go M."/>
            <person name="Henderson B.A."/>
            <person name="Jones I.B."/>
            <person name="McGettigan J.A."/>
            <person name="Micheletti S.J."/>
            <person name="Nasrallah M.E."/>
            <person name="Ortiz D."/>
            <person name="Piller C.R."/>
            <person name="Privatt S.R."/>
            <person name="Schneider S.L."/>
            <person name="Sharp S."/>
            <person name="Smith T.C."/>
            <person name="Stanton J.D."/>
            <person name="Ullery H.E."/>
            <person name="Wilson R.J."/>
            <person name="Serrano M.G."/>
            <person name="Buck G."/>
            <person name="Lee V."/>
            <person name="Wang Y."/>
            <person name="Carvalho R."/>
            <person name="Voegtly L."/>
            <person name="Shi R."/>
            <person name="Duckworth R."/>
            <person name="Johnson A."/>
            <person name="Loviza R."/>
            <person name="Walstead R."/>
            <person name="Shah Z."/>
            <person name="Kiflezghi M."/>
            <person name="Wade K."/>
            <person name="Ball S.L."/>
            <person name="Bradley K.W."/>
            <person name="Asai D.J."/>
            <person name="Bowman C.A."/>
            <person name="Russell D.A."/>
            <person name="Pope W.H."/>
            <person name="Jacobs-Sera D."/>
            <person name="Hendrix R.W."/>
            <person name="Hatfull G.F."/>
        </authorList>
    </citation>
    <scope>NUCLEOTIDE SEQUENCE</scope>
</reference>
<dbReference type="InterPro" id="IPR005829">
    <property type="entry name" value="Sugar_transporter_CS"/>
</dbReference>
<dbReference type="InterPro" id="IPR011701">
    <property type="entry name" value="MFS"/>
</dbReference>
<feature type="transmembrane region" description="Helical" evidence="5">
    <location>
        <begin position="63"/>
        <end position="85"/>
    </location>
</feature>
<evidence type="ECO:0000259" key="6">
    <source>
        <dbReference type="PROSITE" id="PS50850"/>
    </source>
</evidence>
<dbReference type="PROSITE" id="PS50850">
    <property type="entry name" value="MFS"/>
    <property type="match status" value="1"/>
</dbReference>
<dbReference type="EMBL" id="CZKA01000014">
    <property type="protein sequence ID" value="CUR54796.1"/>
    <property type="molecule type" value="Genomic_DNA"/>
</dbReference>
<dbReference type="PANTHER" id="PTHR23528">
    <property type="match status" value="1"/>
</dbReference>
<gene>
    <name evidence="7" type="ORF">NOCA2210146</name>
</gene>
<keyword evidence="3 5" id="KW-1133">Transmembrane helix</keyword>
<dbReference type="PROSITE" id="PS00216">
    <property type="entry name" value="SUGAR_TRANSPORT_1"/>
    <property type="match status" value="1"/>
</dbReference>
<dbReference type="AlphaFoldDB" id="A0A2P2BYG7"/>
<accession>A0A2P2BYG7</accession>
<feature type="domain" description="Major facilitator superfamily (MFS) profile" evidence="6">
    <location>
        <begin position="25"/>
        <end position="421"/>
    </location>
</feature>
<dbReference type="GO" id="GO:0022857">
    <property type="term" value="F:transmembrane transporter activity"/>
    <property type="evidence" value="ECO:0007669"/>
    <property type="project" value="InterPro"/>
</dbReference>
<dbReference type="CDD" id="cd06174">
    <property type="entry name" value="MFS"/>
    <property type="match status" value="1"/>
</dbReference>
<dbReference type="Gene3D" id="1.20.1250.20">
    <property type="entry name" value="MFS general substrate transporter like domains"/>
    <property type="match status" value="2"/>
</dbReference>